<gene>
    <name evidence="1" type="ORF">FB459_2296</name>
</gene>
<comment type="caution">
    <text evidence="1">The sequence shown here is derived from an EMBL/GenBank/DDBJ whole genome shotgun (WGS) entry which is preliminary data.</text>
</comment>
<keyword evidence="2" id="KW-1185">Reference proteome</keyword>
<sequence>MAATECCCDRRSPIWASRSEPTTIVADLRIEPCRSECDWDTTQQQLNGEPLFACRSCGSEWVPSEAWTPVNADAVVPDVIAQCRQQR</sequence>
<proteinExistence type="predicted"/>
<evidence type="ECO:0000313" key="2">
    <source>
        <dbReference type="Proteomes" id="UP000320806"/>
    </source>
</evidence>
<organism evidence="1 2">
    <name type="scientific">Yimella lutea</name>
    <dbReference type="NCBI Taxonomy" id="587872"/>
    <lineage>
        <taxon>Bacteria</taxon>
        <taxon>Bacillati</taxon>
        <taxon>Actinomycetota</taxon>
        <taxon>Actinomycetes</taxon>
        <taxon>Micrococcales</taxon>
        <taxon>Dermacoccaceae</taxon>
        <taxon>Yimella</taxon>
    </lineage>
</organism>
<dbReference type="AlphaFoldDB" id="A0A542EHH6"/>
<reference evidence="1 2" key="1">
    <citation type="submission" date="2019-06" db="EMBL/GenBank/DDBJ databases">
        <title>Sequencing the genomes of 1000 actinobacteria strains.</title>
        <authorList>
            <person name="Klenk H.-P."/>
        </authorList>
    </citation>
    <scope>NUCLEOTIDE SEQUENCE [LARGE SCALE GENOMIC DNA]</scope>
    <source>
        <strain evidence="1 2">DSM 19828</strain>
    </source>
</reference>
<name>A0A542EHH6_9MICO</name>
<dbReference type="Proteomes" id="UP000320806">
    <property type="component" value="Unassembled WGS sequence"/>
</dbReference>
<dbReference type="EMBL" id="VFMO01000001">
    <property type="protein sequence ID" value="TQJ14788.1"/>
    <property type="molecule type" value="Genomic_DNA"/>
</dbReference>
<protein>
    <submittedName>
        <fullName evidence="1">Uncharacterized protein</fullName>
    </submittedName>
</protein>
<evidence type="ECO:0000313" key="1">
    <source>
        <dbReference type="EMBL" id="TQJ14788.1"/>
    </source>
</evidence>
<accession>A0A542EHH6</accession>